<keyword evidence="3" id="KW-1185">Reference proteome</keyword>
<evidence type="ECO:0000313" key="2">
    <source>
        <dbReference type="Ensembl" id="ENSECRP00000016298.1"/>
    </source>
</evidence>
<dbReference type="PANTHER" id="PTHR47421">
    <property type="entry name" value="GS HOMEOBOX 2"/>
    <property type="match status" value="1"/>
</dbReference>
<dbReference type="AlphaFoldDB" id="A0A8C4SG12"/>
<name>A0A8C4SG12_ERPCA</name>
<sequence length="180" mass="20679">CPDHFTVDSLIIKDTARPAKTGTFCVCPLCVTSHIHSPRNSLPLLKSQMSHQHSPALGHPGHPPVCSSTSYSATDPRRFHCASENGHIQNGKRMRTAEFSSNMYLSRLRRIEIAHLFKPLGKNRLRFGFKTAELSIRKRARVPRGFYINVYLYLFKINCGRKYVFMLSAWALRRCMRMTR</sequence>
<dbReference type="GeneTree" id="ENSGT00980000202236"/>
<dbReference type="GO" id="GO:1990837">
    <property type="term" value="F:sequence-specific double-stranded DNA binding"/>
    <property type="evidence" value="ECO:0007669"/>
    <property type="project" value="TreeGrafter"/>
</dbReference>
<reference evidence="2" key="2">
    <citation type="submission" date="2025-08" db="UniProtKB">
        <authorList>
            <consortium name="Ensembl"/>
        </authorList>
    </citation>
    <scope>IDENTIFICATION</scope>
</reference>
<dbReference type="PANTHER" id="PTHR47421:SF1">
    <property type="entry name" value="GS HOMEOBOX 2"/>
    <property type="match status" value="1"/>
</dbReference>
<proteinExistence type="predicted"/>
<protein>
    <submittedName>
        <fullName evidence="2">Uncharacterized protein</fullName>
    </submittedName>
</protein>
<organism evidence="2 3">
    <name type="scientific">Erpetoichthys calabaricus</name>
    <name type="common">Rope fish</name>
    <name type="synonym">Calamoichthys calabaricus</name>
    <dbReference type="NCBI Taxonomy" id="27687"/>
    <lineage>
        <taxon>Eukaryota</taxon>
        <taxon>Metazoa</taxon>
        <taxon>Chordata</taxon>
        <taxon>Craniata</taxon>
        <taxon>Vertebrata</taxon>
        <taxon>Euteleostomi</taxon>
        <taxon>Actinopterygii</taxon>
        <taxon>Polypteriformes</taxon>
        <taxon>Polypteridae</taxon>
        <taxon>Erpetoichthys</taxon>
    </lineage>
</organism>
<dbReference type="Proteomes" id="UP000694620">
    <property type="component" value="Chromosome 5"/>
</dbReference>
<dbReference type="Ensembl" id="ENSECRT00000016590.1">
    <property type="protein sequence ID" value="ENSECRP00000016298.1"/>
    <property type="gene ID" value="ENSECRG00000010866.1"/>
</dbReference>
<accession>A0A8C4SG12</accession>
<evidence type="ECO:0000313" key="3">
    <source>
        <dbReference type="Proteomes" id="UP000694620"/>
    </source>
</evidence>
<reference evidence="2" key="1">
    <citation type="submission" date="2021-06" db="EMBL/GenBank/DDBJ databases">
        <authorList>
            <consortium name="Wellcome Sanger Institute Data Sharing"/>
        </authorList>
    </citation>
    <scope>NUCLEOTIDE SEQUENCE [LARGE SCALE GENOMIC DNA]</scope>
</reference>
<reference evidence="2" key="3">
    <citation type="submission" date="2025-09" db="UniProtKB">
        <authorList>
            <consortium name="Ensembl"/>
        </authorList>
    </citation>
    <scope>IDENTIFICATION</scope>
</reference>
<feature type="region of interest" description="Disordered" evidence="1">
    <location>
        <begin position="48"/>
        <end position="71"/>
    </location>
</feature>
<dbReference type="InterPro" id="IPR042191">
    <property type="entry name" value="GSH1/2"/>
</dbReference>
<dbReference type="GO" id="GO:0000981">
    <property type="term" value="F:DNA-binding transcription factor activity, RNA polymerase II-specific"/>
    <property type="evidence" value="ECO:0007669"/>
    <property type="project" value="TreeGrafter"/>
</dbReference>
<dbReference type="GO" id="GO:0005634">
    <property type="term" value="C:nucleus"/>
    <property type="evidence" value="ECO:0007669"/>
    <property type="project" value="TreeGrafter"/>
</dbReference>
<evidence type="ECO:0000256" key="1">
    <source>
        <dbReference type="SAM" id="MobiDB-lite"/>
    </source>
</evidence>